<dbReference type="PANTHER" id="PTHR35039:SF3">
    <property type="entry name" value="3-KETO-L-GULONATE-6-PHOSPHATE DECARBOXYLASE SGBH-RELATED"/>
    <property type="match status" value="1"/>
</dbReference>
<dbReference type="KEGG" id="thg:TCELL_0740"/>
<sequence length="204" mass="22348">MTKALDLVMAVFREVRDGRVWFEVGTPLIKSWGLIPVRLIKEATNMFVVADTKTIDAAELEIGEAFKSGADAATVLGLADDSTIRAGVELAKANQKTLIVDLIGVQRPYERAVQVYSMGPDYVLFHIGVDVQRARGLSAVELVKEAYRFKRETGGRYCIAGGIKLEDVERLLEAEPDVIVVGGAITRSSNPVKTVLDFLEKLPK</sequence>
<protein>
    <submittedName>
        <fullName evidence="3">Orotidine 5'-phosphate decarboxylase</fullName>
    </submittedName>
</protein>
<keyword evidence="1" id="KW-0456">Lyase</keyword>
<evidence type="ECO:0000256" key="1">
    <source>
        <dbReference type="ARBA" id="ARBA00023239"/>
    </source>
</evidence>
<gene>
    <name evidence="3" type="ordered locus">TCELL_0740</name>
</gene>
<dbReference type="FunCoup" id="I3TEH6">
    <property type="interactions" value="64"/>
</dbReference>
<evidence type="ECO:0000259" key="2">
    <source>
        <dbReference type="SMART" id="SM00934"/>
    </source>
</evidence>
<dbReference type="HOGENOM" id="CLU_081825_1_1_2"/>
<dbReference type="GO" id="GO:0033982">
    <property type="term" value="F:3-dehydro-L-gulonate-6-phosphate decarboxylase activity"/>
    <property type="evidence" value="ECO:0007669"/>
    <property type="project" value="TreeGrafter"/>
</dbReference>
<dbReference type="InterPro" id="IPR001754">
    <property type="entry name" value="OMPdeCOase_dom"/>
</dbReference>
<proteinExistence type="predicted"/>
<dbReference type="Gene3D" id="3.20.20.70">
    <property type="entry name" value="Aldolase class I"/>
    <property type="match status" value="1"/>
</dbReference>
<reference evidence="3 4" key="1">
    <citation type="journal article" date="2012" name="J. Bacteriol.">
        <title>Complete genome sequence of the hyperthermophilic cellulolytic Crenarchaeon 'Thermogladius cellulolyticus' 1633.</title>
        <authorList>
            <person name="Mardanov A.V."/>
            <person name="Kochetkova T.V."/>
            <person name="Beletsky A.V."/>
            <person name="Bonch-Osmolovskaya E.A."/>
            <person name="Ravin N.V."/>
            <person name="Skryabin K.G."/>
        </authorList>
    </citation>
    <scope>NUCLEOTIDE SEQUENCE [LARGE SCALE GENOMIC DNA]</scope>
    <source>
        <strain evidence="4">DSM 22663 / VKM B-2946 / 1633</strain>
    </source>
</reference>
<feature type="domain" description="Orotidine 5'-phosphate decarboxylase" evidence="2">
    <location>
        <begin position="4"/>
        <end position="198"/>
    </location>
</feature>
<dbReference type="AlphaFoldDB" id="I3TEH6"/>
<dbReference type="GO" id="GO:0004590">
    <property type="term" value="F:orotidine-5'-phosphate decarboxylase activity"/>
    <property type="evidence" value="ECO:0007669"/>
    <property type="project" value="InterPro"/>
</dbReference>
<dbReference type="PANTHER" id="PTHR35039">
    <property type="entry name" value="3-KETO-L-GULONATE-6-PHOSPHATE DECARBOXYLASE SGBH-RELATED"/>
    <property type="match status" value="1"/>
</dbReference>
<dbReference type="SUPFAM" id="SSF51366">
    <property type="entry name" value="Ribulose-phoshate binding barrel"/>
    <property type="match status" value="1"/>
</dbReference>
<dbReference type="Proteomes" id="UP000005270">
    <property type="component" value="Chromosome"/>
</dbReference>
<dbReference type="InterPro" id="IPR013785">
    <property type="entry name" value="Aldolase_TIM"/>
</dbReference>
<evidence type="ECO:0000313" key="4">
    <source>
        <dbReference type="Proteomes" id="UP000005270"/>
    </source>
</evidence>
<dbReference type="InterPro" id="IPR011060">
    <property type="entry name" value="RibuloseP-bd_barrel"/>
</dbReference>
<dbReference type="InParanoid" id="I3TEH6"/>
<accession>I3TEH6</accession>
<name>I3TEH6_THEC1</name>
<dbReference type="EMBL" id="CP003531">
    <property type="protein sequence ID" value="AFK51164.1"/>
    <property type="molecule type" value="Genomic_DNA"/>
</dbReference>
<dbReference type="Pfam" id="PF00215">
    <property type="entry name" value="OMPdecase"/>
    <property type="match status" value="1"/>
</dbReference>
<dbReference type="SMART" id="SM00934">
    <property type="entry name" value="OMPdecase"/>
    <property type="match status" value="1"/>
</dbReference>
<dbReference type="STRING" id="1184251.TCELL_0740"/>
<dbReference type="eggNOG" id="arCOG00053">
    <property type="taxonomic scope" value="Archaea"/>
</dbReference>
<organism evidence="3 4">
    <name type="scientific">Thermogladius calderae (strain DSM 22663 / VKM B-2946 / 1633)</name>
    <dbReference type="NCBI Taxonomy" id="1184251"/>
    <lineage>
        <taxon>Archaea</taxon>
        <taxon>Thermoproteota</taxon>
        <taxon>Thermoprotei</taxon>
        <taxon>Desulfurococcales</taxon>
        <taxon>Desulfurococcaceae</taxon>
        <taxon>Thermogladius</taxon>
    </lineage>
</organism>
<dbReference type="GO" id="GO:0006207">
    <property type="term" value="P:'de novo' pyrimidine nucleobase biosynthetic process"/>
    <property type="evidence" value="ECO:0007669"/>
    <property type="project" value="InterPro"/>
</dbReference>
<dbReference type="GO" id="GO:0019854">
    <property type="term" value="P:L-ascorbic acid catabolic process"/>
    <property type="evidence" value="ECO:0007669"/>
    <property type="project" value="TreeGrafter"/>
</dbReference>
<evidence type="ECO:0000313" key="3">
    <source>
        <dbReference type="EMBL" id="AFK51164.1"/>
    </source>
</evidence>
<keyword evidence="4" id="KW-1185">Reference proteome</keyword>